<dbReference type="AlphaFoldDB" id="A0A1I2T9I9"/>
<keyword evidence="1" id="KW-1133">Transmembrane helix</keyword>
<keyword evidence="1" id="KW-0812">Transmembrane</keyword>
<reference evidence="3" key="1">
    <citation type="submission" date="2016-10" db="EMBL/GenBank/DDBJ databases">
        <authorList>
            <person name="Varghese N."/>
            <person name="Submissions S."/>
        </authorList>
    </citation>
    <scope>NUCLEOTIDE SEQUENCE [LARGE SCALE GENOMIC DNA]</scope>
    <source>
        <strain evidence="3">DSM 44945</strain>
    </source>
</reference>
<dbReference type="Proteomes" id="UP000198661">
    <property type="component" value="Unassembled WGS sequence"/>
</dbReference>
<evidence type="ECO:0008006" key="4">
    <source>
        <dbReference type="Google" id="ProtNLM"/>
    </source>
</evidence>
<protein>
    <recommendedName>
        <fullName evidence="4">TM2 domain-containing protein</fullName>
    </recommendedName>
</protein>
<feature type="transmembrane region" description="Helical" evidence="1">
    <location>
        <begin position="90"/>
        <end position="116"/>
    </location>
</feature>
<name>A0A1I2T9I9_9BACL</name>
<evidence type="ECO:0000313" key="2">
    <source>
        <dbReference type="EMBL" id="SFG59246.1"/>
    </source>
</evidence>
<feature type="transmembrane region" description="Helical" evidence="1">
    <location>
        <begin position="6"/>
        <end position="23"/>
    </location>
</feature>
<gene>
    <name evidence="2" type="ORF">SAMN04488025_1546</name>
</gene>
<feature type="transmembrane region" description="Helical" evidence="1">
    <location>
        <begin position="30"/>
        <end position="49"/>
    </location>
</feature>
<organism evidence="2 3">
    <name type="scientific">Planifilum fulgidum</name>
    <dbReference type="NCBI Taxonomy" id="201973"/>
    <lineage>
        <taxon>Bacteria</taxon>
        <taxon>Bacillati</taxon>
        <taxon>Bacillota</taxon>
        <taxon>Bacilli</taxon>
        <taxon>Bacillales</taxon>
        <taxon>Thermoactinomycetaceae</taxon>
        <taxon>Planifilum</taxon>
    </lineage>
</organism>
<dbReference type="EMBL" id="FOOK01000054">
    <property type="protein sequence ID" value="SFG59246.1"/>
    <property type="molecule type" value="Genomic_DNA"/>
</dbReference>
<accession>A0A1I2T9I9</accession>
<sequence>MGIINIFISTVLALIYPGAGQIYNGQAKKGFWFFGIAVTLWFLSETIFIRPWFEWIILLFHMWAVIDAIVVAIGIYRGKRDLSFVRNWKGFVKIAIVIVVPLCLLLAKAALARFVLFNYIEQASEPAEDSAKVQREIMEYLEDKYGQEFEAVGEVEYSPISGYFSLDVRPKENKRVTFAVYKHSYGKMNDTYLTSLWDIQFQDEIKPH</sequence>
<evidence type="ECO:0000313" key="3">
    <source>
        <dbReference type="Proteomes" id="UP000198661"/>
    </source>
</evidence>
<keyword evidence="1" id="KW-0472">Membrane</keyword>
<proteinExistence type="predicted"/>
<evidence type="ECO:0000256" key="1">
    <source>
        <dbReference type="SAM" id="Phobius"/>
    </source>
</evidence>
<keyword evidence="3" id="KW-1185">Reference proteome</keyword>
<feature type="transmembrane region" description="Helical" evidence="1">
    <location>
        <begin position="55"/>
        <end position="78"/>
    </location>
</feature>